<proteinExistence type="inferred from homology"/>
<dbReference type="Ensembl" id="ENSSSCT00050052820.1">
    <property type="protein sequence ID" value="ENSSSCP00050022176.1"/>
    <property type="gene ID" value="ENSSSCG00050039158.1"/>
</dbReference>
<name>A0A8D0R6W1_PIG</name>
<dbReference type="Gene3D" id="2.40.50.40">
    <property type="match status" value="1"/>
</dbReference>
<dbReference type="Proteomes" id="UP000694727">
    <property type="component" value="Unplaced"/>
</dbReference>
<dbReference type="PROSITE" id="PS00472">
    <property type="entry name" value="SMALL_CYTOKINES_CC"/>
    <property type="match status" value="1"/>
</dbReference>
<dbReference type="InterPro" id="IPR039809">
    <property type="entry name" value="Chemokine_b/g/d"/>
</dbReference>
<dbReference type="FunFam" id="2.40.50.40:FF:000002">
    <property type="entry name" value="C-C motif chemokine"/>
    <property type="match status" value="1"/>
</dbReference>
<evidence type="ECO:0000256" key="1">
    <source>
        <dbReference type="ARBA" id="ARBA00004613"/>
    </source>
</evidence>
<evidence type="ECO:0000256" key="8">
    <source>
        <dbReference type="ARBA" id="ARBA00023198"/>
    </source>
</evidence>
<evidence type="ECO:0000259" key="10">
    <source>
        <dbReference type="SMART" id="SM00199"/>
    </source>
</evidence>
<dbReference type="GO" id="GO:0006955">
    <property type="term" value="P:immune response"/>
    <property type="evidence" value="ECO:0007669"/>
    <property type="project" value="InterPro"/>
</dbReference>
<evidence type="ECO:0000256" key="6">
    <source>
        <dbReference type="ARBA" id="ARBA00022729"/>
    </source>
</evidence>
<dbReference type="SUPFAM" id="SSF54117">
    <property type="entry name" value="Interleukin 8-like chemokines"/>
    <property type="match status" value="1"/>
</dbReference>
<evidence type="ECO:0000256" key="3">
    <source>
        <dbReference type="ARBA" id="ARBA00022500"/>
    </source>
</evidence>
<dbReference type="GO" id="GO:0008009">
    <property type="term" value="F:chemokine activity"/>
    <property type="evidence" value="ECO:0007669"/>
    <property type="project" value="InterPro"/>
</dbReference>
<comment type="subcellular location">
    <subcellularLocation>
        <location evidence="1 9">Secreted</location>
    </subcellularLocation>
</comment>
<evidence type="ECO:0000256" key="4">
    <source>
        <dbReference type="ARBA" id="ARBA00022514"/>
    </source>
</evidence>
<organism evidence="11 13">
    <name type="scientific">Sus scrofa</name>
    <name type="common">Pig</name>
    <dbReference type="NCBI Taxonomy" id="9823"/>
    <lineage>
        <taxon>Eukaryota</taxon>
        <taxon>Metazoa</taxon>
        <taxon>Chordata</taxon>
        <taxon>Craniata</taxon>
        <taxon>Vertebrata</taxon>
        <taxon>Euteleostomi</taxon>
        <taxon>Mammalia</taxon>
        <taxon>Eutheria</taxon>
        <taxon>Laurasiatheria</taxon>
        <taxon>Artiodactyla</taxon>
        <taxon>Suina</taxon>
        <taxon>Suidae</taxon>
        <taxon>Sus</taxon>
    </lineage>
</organism>
<dbReference type="Ensembl" id="ENSSSCT00060076782.1">
    <property type="protein sequence ID" value="ENSSSCP00060033188.1"/>
    <property type="gene ID" value="ENSSSCG00060056361.1"/>
</dbReference>
<dbReference type="InterPro" id="IPR036048">
    <property type="entry name" value="Interleukin_8-like_sf"/>
</dbReference>
<dbReference type="Proteomes" id="UP000694570">
    <property type="component" value="Unplaced"/>
</dbReference>
<feature type="domain" description="Chemokine interleukin-8-like" evidence="10">
    <location>
        <begin position="25"/>
        <end position="84"/>
    </location>
</feature>
<dbReference type="GO" id="GO:0006954">
    <property type="term" value="P:inflammatory response"/>
    <property type="evidence" value="ECO:0007669"/>
    <property type="project" value="UniProtKB-KW"/>
</dbReference>
<keyword evidence="4 9" id="KW-0202">Cytokine</keyword>
<keyword evidence="3 9" id="KW-0145">Chemotaxis</keyword>
<dbReference type="AlphaFoldDB" id="A0A8D0R6W1"/>
<evidence type="ECO:0000313" key="13">
    <source>
        <dbReference type="Proteomes" id="UP000694727"/>
    </source>
</evidence>
<dbReference type="SMART" id="SM00199">
    <property type="entry name" value="SCY"/>
    <property type="match status" value="1"/>
</dbReference>
<dbReference type="InterPro" id="IPR000827">
    <property type="entry name" value="Chemokine_CC_CS"/>
</dbReference>
<keyword evidence="7" id="KW-1015">Disulfide bond</keyword>
<dbReference type="PANTHER" id="PTHR12015">
    <property type="entry name" value="SMALL INDUCIBLE CYTOKINE A"/>
    <property type="match status" value="1"/>
</dbReference>
<evidence type="ECO:0000256" key="7">
    <source>
        <dbReference type="ARBA" id="ARBA00023157"/>
    </source>
</evidence>
<keyword evidence="5 9" id="KW-0964">Secreted</keyword>
<dbReference type="Proteomes" id="UP000694571">
    <property type="component" value="Unplaced"/>
</dbReference>
<accession>A0A8D0R6W1</accession>
<gene>
    <name evidence="12" type="primary">CCL8</name>
</gene>
<dbReference type="Ensembl" id="ENSSSCT00030075500.1">
    <property type="protein sequence ID" value="ENSSSCP00030034503.1"/>
    <property type="gene ID" value="ENSSSCG00030054122.1"/>
</dbReference>
<keyword evidence="6" id="KW-0732">Signal</keyword>
<reference evidence="11" key="1">
    <citation type="submission" date="2025-05" db="UniProtKB">
        <authorList>
            <consortium name="Ensembl"/>
        </authorList>
    </citation>
    <scope>IDENTIFICATION</scope>
</reference>
<dbReference type="PANTHER" id="PTHR12015:SF147">
    <property type="entry name" value="C-C MOTIF CHEMOKINE 13"/>
    <property type="match status" value="1"/>
</dbReference>
<dbReference type="Ensembl" id="ENSSSCT00025021207.1">
    <property type="protein sequence ID" value="ENSSSCP00025008714.1"/>
    <property type="gene ID" value="ENSSSCG00025015801.1"/>
</dbReference>
<evidence type="ECO:0000313" key="12">
    <source>
        <dbReference type="Ensembl" id="ENSSSCP00030034503.1"/>
    </source>
</evidence>
<evidence type="ECO:0000256" key="2">
    <source>
        <dbReference type="ARBA" id="ARBA00010868"/>
    </source>
</evidence>
<dbReference type="Pfam" id="PF00048">
    <property type="entry name" value="IL8"/>
    <property type="match status" value="1"/>
</dbReference>
<dbReference type="CDD" id="cd00272">
    <property type="entry name" value="Chemokine_CC"/>
    <property type="match status" value="1"/>
</dbReference>
<dbReference type="Proteomes" id="UP000694723">
    <property type="component" value="Unplaced"/>
</dbReference>
<dbReference type="GO" id="GO:0005615">
    <property type="term" value="C:extracellular space"/>
    <property type="evidence" value="ECO:0007669"/>
    <property type="project" value="UniProtKB-KW"/>
</dbReference>
<keyword evidence="8" id="KW-0395">Inflammatory response</keyword>
<evidence type="ECO:0000256" key="9">
    <source>
        <dbReference type="RuleBase" id="RU361150"/>
    </source>
</evidence>
<evidence type="ECO:0000313" key="11">
    <source>
        <dbReference type="Ensembl" id="ENSSSCP00025008714.1"/>
    </source>
</evidence>
<sequence>KKRNASLLCVQKAENGEFLVNASVATICCFNVTRKKIPIQRLQSYQRVTANKCPQNAVIFSTRQAKKICADAQENWVQDAMKYLDQKSKTVKS</sequence>
<protein>
    <recommendedName>
        <fullName evidence="9">C-C motif chemokine</fullName>
    </recommendedName>
</protein>
<dbReference type="InterPro" id="IPR001811">
    <property type="entry name" value="Chemokine_IL8-like_dom"/>
</dbReference>
<comment type="similarity">
    <text evidence="2 9">Belongs to the intercrine beta (chemokine CC) family.</text>
</comment>
<evidence type="ECO:0000256" key="5">
    <source>
        <dbReference type="ARBA" id="ARBA00022525"/>
    </source>
</evidence>